<accession>A0A918WLR4</accession>
<gene>
    <name evidence="2" type="ORF">GCM10010507_37210</name>
</gene>
<feature type="signal peptide" evidence="1">
    <location>
        <begin position="1"/>
        <end position="25"/>
    </location>
</feature>
<evidence type="ECO:0000313" key="2">
    <source>
        <dbReference type="EMBL" id="GHC57178.1"/>
    </source>
</evidence>
<comment type="caution">
    <text evidence="2">The sequence shown here is derived from an EMBL/GenBank/DDBJ whole genome shotgun (WGS) entry which is preliminary data.</text>
</comment>
<name>A0A918WLR4_STRCJ</name>
<dbReference type="EMBL" id="BMVB01000012">
    <property type="protein sequence ID" value="GHC57178.1"/>
    <property type="molecule type" value="Genomic_DNA"/>
</dbReference>
<keyword evidence="1" id="KW-0732">Signal</keyword>
<dbReference type="AlphaFoldDB" id="A0A918WLR4"/>
<reference evidence="2" key="2">
    <citation type="submission" date="2020-09" db="EMBL/GenBank/DDBJ databases">
        <authorList>
            <person name="Sun Q."/>
            <person name="Ohkuma M."/>
        </authorList>
    </citation>
    <scope>NUCLEOTIDE SEQUENCE</scope>
    <source>
        <strain evidence="2">JCM 4633</strain>
    </source>
</reference>
<proteinExistence type="predicted"/>
<reference evidence="2" key="1">
    <citation type="journal article" date="2014" name="Int. J. Syst. Evol. Microbiol.">
        <title>Complete genome sequence of Corynebacterium casei LMG S-19264T (=DSM 44701T), isolated from a smear-ripened cheese.</title>
        <authorList>
            <consortium name="US DOE Joint Genome Institute (JGI-PGF)"/>
            <person name="Walter F."/>
            <person name="Albersmeier A."/>
            <person name="Kalinowski J."/>
            <person name="Ruckert C."/>
        </authorList>
    </citation>
    <scope>NUCLEOTIDE SEQUENCE</scope>
    <source>
        <strain evidence="2">JCM 4633</strain>
    </source>
</reference>
<protein>
    <recommendedName>
        <fullName evidence="4">Secreted protein</fullName>
    </recommendedName>
</protein>
<evidence type="ECO:0000256" key="1">
    <source>
        <dbReference type="SAM" id="SignalP"/>
    </source>
</evidence>
<evidence type="ECO:0008006" key="4">
    <source>
        <dbReference type="Google" id="ProtNLM"/>
    </source>
</evidence>
<dbReference type="Proteomes" id="UP000646244">
    <property type="component" value="Unassembled WGS sequence"/>
</dbReference>
<sequence>MNKRFASVVVASAGLLSLMSGTALADTAPPSPEQSCEGVKLTGALPAPPAGMAVVQDVTIGKDCKPVTGPVQYVPASSGKAAAKGALAAAPRSAAAAGRQFRSWNEMFDCCNIRMTGLYTTSTWNSADGRITTAATEARHEWNREPWDAGWSLKSSDKKDDCTNDCATVTTQANAEFTYKGIFDVTGKWYANTHHSNVKLNPDSTATCTFDVELRHTFIGWNWRRGCE</sequence>
<evidence type="ECO:0000313" key="3">
    <source>
        <dbReference type="Proteomes" id="UP000646244"/>
    </source>
</evidence>
<dbReference type="RefSeq" id="WP_229844916.1">
    <property type="nucleotide sequence ID" value="NZ_BMVB01000012.1"/>
</dbReference>
<feature type="chain" id="PRO_5038102972" description="Secreted protein" evidence="1">
    <location>
        <begin position="26"/>
        <end position="228"/>
    </location>
</feature>
<organism evidence="2 3">
    <name type="scientific">Streptomyces cinnamoneus</name>
    <name type="common">Streptoverticillium cinnamoneum</name>
    <dbReference type="NCBI Taxonomy" id="53446"/>
    <lineage>
        <taxon>Bacteria</taxon>
        <taxon>Bacillati</taxon>
        <taxon>Actinomycetota</taxon>
        <taxon>Actinomycetes</taxon>
        <taxon>Kitasatosporales</taxon>
        <taxon>Streptomycetaceae</taxon>
        <taxon>Streptomyces</taxon>
        <taxon>Streptomyces cinnamoneus group</taxon>
    </lineage>
</organism>